<evidence type="ECO:0000256" key="1">
    <source>
        <dbReference type="SAM" id="MobiDB-lite"/>
    </source>
</evidence>
<proteinExistence type="predicted"/>
<dbReference type="EMBL" id="RBNH01000042">
    <property type="protein sequence ID" value="RKO19366.1"/>
    <property type="molecule type" value="Genomic_DNA"/>
</dbReference>
<accession>A0A3B0EX28</accession>
<gene>
    <name evidence="2" type="ORF">D7Z96_20625</name>
</gene>
<reference evidence="3" key="2">
    <citation type="submission" date="2018-10" db="EMBL/GenBank/DDBJ databases">
        <authorList>
            <person name="Wang Y."/>
            <person name="Wang J."/>
            <person name="Yang X."/>
            <person name="Wang Z."/>
            <person name="Huang Y."/>
        </authorList>
    </citation>
    <scope>NUCLEOTIDE SEQUENCE [LARGE SCALE GENOMIC DNA]</scope>
    <source>
        <strain evidence="3">J015</strain>
    </source>
</reference>
<comment type="caution">
    <text evidence="2">The sequence shown here is derived from an EMBL/GenBank/DDBJ whole genome shotgun (WGS) entry which is preliminary data.</text>
</comment>
<feature type="region of interest" description="Disordered" evidence="1">
    <location>
        <begin position="114"/>
        <end position="171"/>
    </location>
</feature>
<reference evidence="2 3" key="1">
    <citation type="submission" date="2018-10" db="EMBL/GenBank/DDBJ databases">
        <title>Genome-guide identification and characterization of bacteria that degrade polycyclic aromatic hydrocarbons and resist hexavalent chromium simultaneously.</title>
        <authorList>
            <person name="Feng H."/>
        </authorList>
    </citation>
    <scope>NUCLEOTIDE SEQUENCE [LARGE SCALE GENOMIC DNA]</scope>
    <source>
        <strain evidence="2 3">J015</strain>
    </source>
</reference>
<organism evidence="2 3">
    <name type="scientific">Pseudarthrobacter phenanthrenivorans</name>
    <name type="common">Arthrobacter phenanthrenivorans</name>
    <dbReference type="NCBI Taxonomy" id="361575"/>
    <lineage>
        <taxon>Bacteria</taxon>
        <taxon>Bacillati</taxon>
        <taxon>Actinomycetota</taxon>
        <taxon>Actinomycetes</taxon>
        <taxon>Micrococcales</taxon>
        <taxon>Micrococcaceae</taxon>
        <taxon>Pseudarthrobacter</taxon>
    </lineage>
</organism>
<sequence>MSPARVKPRRILLGISAALLAAGLLGGCGANETGLQRDAARQLQARVLEVTQASSQNDPAAALKALEGLEAELDAAQAEGKISEDRRRSINTVVTAVRADLNEAVAAAEKAAADKAAEEARIAQEPAAAETPPPAVQTPPPAVETPVPAPAPAPAPEADKKDNEGKGKGND</sequence>
<dbReference type="RefSeq" id="WP_120693764.1">
    <property type="nucleotide sequence ID" value="NZ_RBNH01000042.1"/>
</dbReference>
<protein>
    <recommendedName>
        <fullName evidence="4">Mucin-associated surface protein</fullName>
    </recommendedName>
</protein>
<evidence type="ECO:0008006" key="4">
    <source>
        <dbReference type="Google" id="ProtNLM"/>
    </source>
</evidence>
<dbReference type="AlphaFoldDB" id="A0A3B0EX28"/>
<evidence type="ECO:0000313" key="3">
    <source>
        <dbReference type="Proteomes" id="UP000273159"/>
    </source>
</evidence>
<feature type="compositionally biased region" description="Basic and acidic residues" evidence="1">
    <location>
        <begin position="157"/>
        <end position="171"/>
    </location>
</feature>
<name>A0A3B0EX28_PSEPS</name>
<dbReference type="Proteomes" id="UP000273159">
    <property type="component" value="Unassembled WGS sequence"/>
</dbReference>
<feature type="compositionally biased region" description="Pro residues" evidence="1">
    <location>
        <begin position="131"/>
        <end position="155"/>
    </location>
</feature>
<evidence type="ECO:0000313" key="2">
    <source>
        <dbReference type="EMBL" id="RKO19366.1"/>
    </source>
</evidence>
<dbReference type="PROSITE" id="PS51257">
    <property type="entry name" value="PROKAR_LIPOPROTEIN"/>
    <property type="match status" value="1"/>
</dbReference>